<evidence type="ECO:0000256" key="3">
    <source>
        <dbReference type="ARBA" id="ARBA00022517"/>
    </source>
</evidence>
<keyword evidence="3" id="KW-0690">Ribosome biogenesis</keyword>
<dbReference type="InterPro" id="IPR008610">
    <property type="entry name" value="Ebp2"/>
</dbReference>
<dbReference type="OrthoDB" id="443772at2759"/>
<comment type="similarity">
    <text evidence="2">Belongs to the EBP2 family.</text>
</comment>
<evidence type="ECO:0000256" key="1">
    <source>
        <dbReference type="ARBA" id="ARBA00004604"/>
    </source>
</evidence>
<feature type="compositionally biased region" description="Polar residues" evidence="6">
    <location>
        <begin position="250"/>
        <end position="271"/>
    </location>
</feature>
<keyword evidence="8" id="KW-1185">Reference proteome</keyword>
<comment type="subcellular location">
    <subcellularLocation>
        <location evidence="1">Nucleus</location>
        <location evidence="1">Nucleolus</location>
    </subcellularLocation>
</comment>
<feature type="compositionally biased region" description="Basic residues" evidence="6">
    <location>
        <begin position="288"/>
        <end position="301"/>
    </location>
</feature>
<evidence type="ECO:0000256" key="6">
    <source>
        <dbReference type="SAM" id="MobiDB-lite"/>
    </source>
</evidence>
<dbReference type="PANTHER" id="PTHR13028:SF0">
    <property type="entry name" value="RRNA-PROCESSING PROTEIN EBP2-RELATED"/>
    <property type="match status" value="1"/>
</dbReference>
<sequence length="301" mass="33393">MSDSESDNEQKYTLEDLEGSDAEMLSADEDGPIDILTRQKVTINNEAALKQLTEKIALPTNIPWSETQSITSTQSISLVDPDDDLKRELAFYNQALEAAVLGRDRIKKEGGVFQRPDDYFAEMVKSDDHMAKIRQKLLDENASIQATETAKAQRELKKFGKKVQTEKRLEREKAKADALDRITTLKKKRQGDSLAGGDDDFGVGLESDDESPRAGGKGQKRPSSSSVDSRNKRHKKDQKFGFGGKKRNQKSNTADSSADMTGFNTKNNRSSQFKRGHKAAKPGGSKQRPGKSRRQNGAGRK</sequence>
<keyword evidence="4" id="KW-0175">Coiled coil</keyword>
<dbReference type="Proteomes" id="UP000780801">
    <property type="component" value="Unassembled WGS sequence"/>
</dbReference>
<evidence type="ECO:0000256" key="2">
    <source>
        <dbReference type="ARBA" id="ARBA00007336"/>
    </source>
</evidence>
<dbReference type="GO" id="GO:0006364">
    <property type="term" value="P:rRNA processing"/>
    <property type="evidence" value="ECO:0007669"/>
    <property type="project" value="TreeGrafter"/>
</dbReference>
<accession>A0A9P6FVW7</accession>
<dbReference type="GO" id="GO:0042273">
    <property type="term" value="P:ribosomal large subunit biogenesis"/>
    <property type="evidence" value="ECO:0007669"/>
    <property type="project" value="TreeGrafter"/>
</dbReference>
<name>A0A9P6FVW7_9FUNG</name>
<feature type="compositionally biased region" description="Acidic residues" evidence="6">
    <location>
        <begin position="197"/>
        <end position="209"/>
    </location>
</feature>
<feature type="compositionally biased region" description="Basic and acidic residues" evidence="6">
    <location>
        <begin position="161"/>
        <end position="180"/>
    </location>
</feature>
<feature type="region of interest" description="Disordered" evidence="6">
    <location>
        <begin position="1"/>
        <end position="31"/>
    </location>
</feature>
<dbReference type="AlphaFoldDB" id="A0A9P6FVW7"/>
<evidence type="ECO:0000313" key="7">
    <source>
        <dbReference type="EMBL" id="KAF9581660.1"/>
    </source>
</evidence>
<dbReference type="GO" id="GO:0030687">
    <property type="term" value="C:preribosome, large subunit precursor"/>
    <property type="evidence" value="ECO:0007669"/>
    <property type="project" value="TreeGrafter"/>
</dbReference>
<proteinExistence type="inferred from homology"/>
<dbReference type="GO" id="GO:0005730">
    <property type="term" value="C:nucleolus"/>
    <property type="evidence" value="ECO:0007669"/>
    <property type="project" value="UniProtKB-SubCell"/>
</dbReference>
<dbReference type="GO" id="GO:0034399">
    <property type="term" value="C:nuclear periphery"/>
    <property type="evidence" value="ECO:0007669"/>
    <property type="project" value="TreeGrafter"/>
</dbReference>
<organism evidence="7 8">
    <name type="scientific">Lunasporangiospora selenospora</name>
    <dbReference type="NCBI Taxonomy" id="979761"/>
    <lineage>
        <taxon>Eukaryota</taxon>
        <taxon>Fungi</taxon>
        <taxon>Fungi incertae sedis</taxon>
        <taxon>Mucoromycota</taxon>
        <taxon>Mortierellomycotina</taxon>
        <taxon>Mortierellomycetes</taxon>
        <taxon>Mortierellales</taxon>
        <taxon>Mortierellaceae</taxon>
        <taxon>Lunasporangiospora</taxon>
    </lineage>
</organism>
<feature type="compositionally biased region" description="Acidic residues" evidence="6">
    <location>
        <begin position="15"/>
        <end position="31"/>
    </location>
</feature>
<evidence type="ECO:0000256" key="5">
    <source>
        <dbReference type="ARBA" id="ARBA00023242"/>
    </source>
</evidence>
<dbReference type="PANTHER" id="PTHR13028">
    <property type="entry name" value="RRNA PROCESSING PROTEIN EBNA1-BINDING PROTEIN-RELATED"/>
    <property type="match status" value="1"/>
</dbReference>
<dbReference type="Pfam" id="PF05890">
    <property type="entry name" value="Ebp2"/>
    <property type="match status" value="1"/>
</dbReference>
<comment type="caution">
    <text evidence="7">The sequence shown here is derived from an EMBL/GenBank/DDBJ whole genome shotgun (WGS) entry which is preliminary data.</text>
</comment>
<protein>
    <submittedName>
        <fullName evidence="7">rRNA-processing protein and EBNA1-binding protein ebp2</fullName>
    </submittedName>
</protein>
<reference evidence="7" key="1">
    <citation type="journal article" date="2020" name="Fungal Divers.">
        <title>Resolving the Mortierellaceae phylogeny through synthesis of multi-gene phylogenetics and phylogenomics.</title>
        <authorList>
            <person name="Vandepol N."/>
            <person name="Liber J."/>
            <person name="Desiro A."/>
            <person name="Na H."/>
            <person name="Kennedy M."/>
            <person name="Barry K."/>
            <person name="Grigoriev I.V."/>
            <person name="Miller A.N."/>
            <person name="O'Donnell K."/>
            <person name="Stajich J.E."/>
            <person name="Bonito G."/>
        </authorList>
    </citation>
    <scope>NUCLEOTIDE SEQUENCE</scope>
    <source>
        <strain evidence="7">KOD1015</strain>
    </source>
</reference>
<keyword evidence="5" id="KW-0539">Nucleus</keyword>
<dbReference type="EMBL" id="JAABOA010001382">
    <property type="protein sequence ID" value="KAF9581660.1"/>
    <property type="molecule type" value="Genomic_DNA"/>
</dbReference>
<evidence type="ECO:0000313" key="8">
    <source>
        <dbReference type="Proteomes" id="UP000780801"/>
    </source>
</evidence>
<gene>
    <name evidence="7" type="primary">EBP2</name>
    <name evidence="7" type="ORF">BGW38_001241</name>
</gene>
<feature type="region of interest" description="Disordered" evidence="6">
    <location>
        <begin position="161"/>
        <end position="301"/>
    </location>
</feature>
<evidence type="ECO:0000256" key="4">
    <source>
        <dbReference type="ARBA" id="ARBA00023054"/>
    </source>
</evidence>